<dbReference type="GO" id="GO:0005741">
    <property type="term" value="C:mitochondrial outer membrane"/>
    <property type="evidence" value="ECO:0007669"/>
    <property type="project" value="TreeGrafter"/>
</dbReference>
<dbReference type="AlphaFoldDB" id="A0AAW1MBS6"/>
<dbReference type="PANTHER" id="PTHR10057:SF0">
    <property type="entry name" value="TRANSLOCATOR PROTEIN"/>
    <property type="match status" value="1"/>
</dbReference>
<keyword evidence="3 6" id="KW-0812">Transmembrane</keyword>
<dbReference type="PIRSF" id="PIRSF005859">
    <property type="entry name" value="PBR"/>
    <property type="match status" value="1"/>
</dbReference>
<evidence type="ECO:0000313" key="8">
    <source>
        <dbReference type="Proteomes" id="UP001458880"/>
    </source>
</evidence>
<comment type="similarity">
    <text evidence="2">Belongs to the TspO/BZRP family.</text>
</comment>
<dbReference type="InterPro" id="IPR004307">
    <property type="entry name" value="TspO_MBR"/>
</dbReference>
<dbReference type="FunFam" id="1.20.1260.100:FF:000001">
    <property type="entry name" value="translocator protein 2"/>
    <property type="match status" value="1"/>
</dbReference>
<dbReference type="GO" id="GO:0033013">
    <property type="term" value="P:tetrapyrrole metabolic process"/>
    <property type="evidence" value="ECO:0007669"/>
    <property type="project" value="UniProtKB-ARBA"/>
</dbReference>
<keyword evidence="5 6" id="KW-0472">Membrane</keyword>
<protein>
    <submittedName>
        <fullName evidence="7">TspO/MBR family</fullName>
    </submittedName>
</protein>
<evidence type="ECO:0000313" key="7">
    <source>
        <dbReference type="EMBL" id="KAK9743801.1"/>
    </source>
</evidence>
<dbReference type="CDD" id="cd15904">
    <property type="entry name" value="TSPO_MBR"/>
    <property type="match status" value="1"/>
</dbReference>
<accession>A0AAW1MBS6</accession>
<comment type="subcellular location">
    <subcellularLocation>
        <location evidence="1">Membrane</location>
        <topology evidence="1">Multi-pass membrane protein</topology>
    </subcellularLocation>
</comment>
<evidence type="ECO:0000256" key="3">
    <source>
        <dbReference type="ARBA" id="ARBA00022692"/>
    </source>
</evidence>
<dbReference type="Proteomes" id="UP001458880">
    <property type="component" value="Unassembled WGS sequence"/>
</dbReference>
<keyword evidence="4 6" id="KW-1133">Transmembrane helix</keyword>
<reference evidence="7 8" key="1">
    <citation type="journal article" date="2024" name="BMC Genomics">
        <title>De novo assembly and annotation of Popillia japonica's genome with initial clues to its potential as an invasive pest.</title>
        <authorList>
            <person name="Cucini C."/>
            <person name="Boschi S."/>
            <person name="Funari R."/>
            <person name="Cardaioli E."/>
            <person name="Iannotti N."/>
            <person name="Marturano G."/>
            <person name="Paoli F."/>
            <person name="Bruttini M."/>
            <person name="Carapelli A."/>
            <person name="Frati F."/>
            <person name="Nardi F."/>
        </authorList>
    </citation>
    <scope>NUCLEOTIDE SEQUENCE [LARGE SCALE GENOMIC DNA]</scope>
    <source>
        <strain evidence="7">DMR45628</strain>
    </source>
</reference>
<proteinExistence type="inferred from homology"/>
<feature type="transmembrane region" description="Helical" evidence="6">
    <location>
        <begin position="109"/>
        <end position="131"/>
    </location>
</feature>
<dbReference type="InterPro" id="IPR038330">
    <property type="entry name" value="TspO/MBR-related_sf"/>
</dbReference>
<dbReference type="PANTHER" id="PTHR10057">
    <property type="entry name" value="PERIPHERAL-TYPE BENZODIAZEPINE RECEPTOR"/>
    <property type="match status" value="1"/>
</dbReference>
<evidence type="ECO:0000256" key="4">
    <source>
        <dbReference type="ARBA" id="ARBA00022989"/>
    </source>
</evidence>
<name>A0AAW1MBS6_POPJA</name>
<organism evidence="7 8">
    <name type="scientific">Popillia japonica</name>
    <name type="common">Japanese beetle</name>
    <dbReference type="NCBI Taxonomy" id="7064"/>
    <lineage>
        <taxon>Eukaryota</taxon>
        <taxon>Metazoa</taxon>
        <taxon>Ecdysozoa</taxon>
        <taxon>Arthropoda</taxon>
        <taxon>Hexapoda</taxon>
        <taxon>Insecta</taxon>
        <taxon>Pterygota</taxon>
        <taxon>Neoptera</taxon>
        <taxon>Endopterygota</taxon>
        <taxon>Coleoptera</taxon>
        <taxon>Polyphaga</taxon>
        <taxon>Scarabaeiformia</taxon>
        <taxon>Scarabaeidae</taxon>
        <taxon>Rutelinae</taxon>
        <taxon>Popillia</taxon>
    </lineage>
</organism>
<gene>
    <name evidence="7" type="ORF">QE152_g8343</name>
</gene>
<dbReference type="EMBL" id="JASPKY010000066">
    <property type="protein sequence ID" value="KAK9743801.1"/>
    <property type="molecule type" value="Genomic_DNA"/>
</dbReference>
<evidence type="ECO:0000256" key="5">
    <source>
        <dbReference type="ARBA" id="ARBA00023136"/>
    </source>
</evidence>
<keyword evidence="8" id="KW-1185">Reference proteome</keyword>
<dbReference type="Pfam" id="PF03073">
    <property type="entry name" value="TspO_MBR"/>
    <property type="match status" value="1"/>
</dbReference>
<dbReference type="Gene3D" id="1.20.1260.100">
    <property type="entry name" value="TspO/MBR protein"/>
    <property type="match status" value="1"/>
</dbReference>
<sequence>MQNETCCVHMRALSATLLPSIGSCLSAVAVRKLQEPWYTGLQKPKHTLPDCCSGHIKTIVYSGIGFASYLVYKEGNGCEGPAKVPLILYGTHLAVNLSWQPAYLYLKNLDFGCCAISVVTATGVLVAHAFYKIEKKAAYLFAPYLLYLCYNTCHMFSLRKLNKNAIQ</sequence>
<evidence type="ECO:0000256" key="1">
    <source>
        <dbReference type="ARBA" id="ARBA00004141"/>
    </source>
</evidence>
<feature type="transmembrane region" description="Helical" evidence="6">
    <location>
        <begin position="137"/>
        <end position="158"/>
    </location>
</feature>
<comment type="caution">
    <text evidence="7">The sequence shown here is derived from an EMBL/GenBank/DDBJ whole genome shotgun (WGS) entry which is preliminary data.</text>
</comment>
<evidence type="ECO:0000256" key="6">
    <source>
        <dbReference type="SAM" id="Phobius"/>
    </source>
</evidence>
<evidence type="ECO:0000256" key="2">
    <source>
        <dbReference type="ARBA" id="ARBA00007524"/>
    </source>
</evidence>